<gene>
    <name evidence="4" type="ORF">PMIN01_13173</name>
</gene>
<dbReference type="SUPFAM" id="SSF55729">
    <property type="entry name" value="Acyl-CoA N-acyltransferases (Nat)"/>
    <property type="match status" value="1"/>
</dbReference>
<proteinExistence type="inferred from homology"/>
<dbReference type="PROSITE" id="PS51186">
    <property type="entry name" value="GNAT"/>
    <property type="match status" value="1"/>
</dbReference>
<dbReference type="InterPro" id="IPR016181">
    <property type="entry name" value="Acyl_CoA_acyltransferase"/>
</dbReference>
<dbReference type="OrthoDB" id="412788at2759"/>
<evidence type="ECO:0000313" key="4">
    <source>
        <dbReference type="EMBL" id="KAF9728793.1"/>
    </source>
</evidence>
<dbReference type="InterPro" id="IPR000182">
    <property type="entry name" value="GNAT_dom"/>
</dbReference>
<feature type="region of interest" description="Disordered" evidence="2">
    <location>
        <begin position="1"/>
        <end position="21"/>
    </location>
</feature>
<evidence type="ECO:0000256" key="2">
    <source>
        <dbReference type="SAM" id="MobiDB-lite"/>
    </source>
</evidence>
<dbReference type="Gene3D" id="3.40.630.30">
    <property type="match status" value="1"/>
</dbReference>
<dbReference type="NCBIfam" id="NF041278">
    <property type="entry name" value="CmcJ_NvfI_EfuI"/>
    <property type="match status" value="1"/>
</dbReference>
<evidence type="ECO:0000313" key="5">
    <source>
        <dbReference type="Proteomes" id="UP000756921"/>
    </source>
</evidence>
<organism evidence="4 5">
    <name type="scientific">Paraphaeosphaeria minitans</name>
    <dbReference type="NCBI Taxonomy" id="565426"/>
    <lineage>
        <taxon>Eukaryota</taxon>
        <taxon>Fungi</taxon>
        <taxon>Dikarya</taxon>
        <taxon>Ascomycota</taxon>
        <taxon>Pezizomycotina</taxon>
        <taxon>Dothideomycetes</taxon>
        <taxon>Pleosporomycetidae</taxon>
        <taxon>Pleosporales</taxon>
        <taxon>Massarineae</taxon>
        <taxon>Didymosphaeriaceae</taxon>
        <taxon>Paraphaeosphaeria</taxon>
    </lineage>
</organism>
<dbReference type="CDD" id="cd04301">
    <property type="entry name" value="NAT_SF"/>
    <property type="match status" value="1"/>
</dbReference>
<protein>
    <submittedName>
        <fullName evidence="4">7alpha-cephem-methoxylase p8 chain related protein</fullName>
    </submittedName>
</protein>
<dbReference type="PANTHER" id="PTHR34598:SF1">
    <property type="entry name" value="PUTATIVE (AFU_ORTHOLOGUE AFUA_3G13140)-RELATED"/>
    <property type="match status" value="1"/>
</dbReference>
<name>A0A9P6G4Y9_9PLEO</name>
<dbReference type="Pfam" id="PF13508">
    <property type="entry name" value="Acetyltransf_7"/>
    <property type="match status" value="1"/>
</dbReference>
<accession>A0A9P6G4Y9</accession>
<dbReference type="EMBL" id="WJXW01000018">
    <property type="protein sequence ID" value="KAF9728793.1"/>
    <property type="molecule type" value="Genomic_DNA"/>
</dbReference>
<dbReference type="GO" id="GO:0016747">
    <property type="term" value="F:acyltransferase activity, transferring groups other than amino-acyl groups"/>
    <property type="evidence" value="ECO:0007669"/>
    <property type="project" value="InterPro"/>
</dbReference>
<dbReference type="Proteomes" id="UP000756921">
    <property type="component" value="Unassembled WGS sequence"/>
</dbReference>
<reference evidence="4" key="1">
    <citation type="journal article" date="2020" name="Mol. Plant Microbe Interact.">
        <title>Genome Sequence of the Biocontrol Agent Coniothyrium minitans strain Conio (IMI 134523).</title>
        <authorList>
            <person name="Patel D."/>
            <person name="Shittu T.A."/>
            <person name="Baroncelli R."/>
            <person name="Muthumeenakshi S."/>
            <person name="Osborne T.H."/>
            <person name="Janganan T.K."/>
            <person name="Sreenivasaprasad S."/>
        </authorList>
    </citation>
    <scope>NUCLEOTIDE SEQUENCE</scope>
    <source>
        <strain evidence="4">Conio</strain>
    </source>
</reference>
<comment type="similarity">
    <text evidence="1">Belongs to the asaB hydroxylase/desaturase family.</text>
</comment>
<sequence length="574" mass="63220">MTTAAPQAMPAHELCGTTPSLPTSTDVNFQGLPIPRGPVKASLSFYKPPEDGSKPHNYVEPLEGVPQRNFGESLHEVTLDDLRGQELNFSLNNNAFDTIQDVLSEEHEFQDDEQIKRVYYPEVEKLLLDNVPGASRVLLFDHTIRRSHPGANRAPVTRVHVDQTPFSVRSSPAAQRIKLHLPNEADKLLQGRHRIINVWRPLNGPVMAHPLAVADSLTVRDEDLIAVEHRYPDRTGETAQVHFNPSQKWYYWSGMKNEDRLLLKCFDSDETVGLWGRAPHTAFVDPRTPEGAVGRESIEGAALSFKGGTCNGYCNQHFSNHAAQKHMIIAIHPLQYANIHACARITAAAFSTDRHTIVKQLGEKPFDMYDVSRDGFLATLHRKNYIYVKAVDSADNRVGHAGWGFKGVDETEIAADGPEDGLEDFKKAVERADDEGLSQGKVESETHEEMLVNGIDRLHTLEDADMQHAMGALMPPGTSCMYVVGLVVSPEYQSKGVGSALIEFGNAIADCVRVFTWVHSSDQAWGAYAKFGFREGASCGSGSVCAVVTRKIVGGEVERYGGGSDGAEVGRVYH</sequence>
<dbReference type="GO" id="GO:0016491">
    <property type="term" value="F:oxidoreductase activity"/>
    <property type="evidence" value="ECO:0007669"/>
    <property type="project" value="InterPro"/>
</dbReference>
<dbReference type="PANTHER" id="PTHR34598">
    <property type="entry name" value="BLL6449 PROTEIN"/>
    <property type="match status" value="1"/>
</dbReference>
<evidence type="ECO:0000259" key="3">
    <source>
        <dbReference type="PROSITE" id="PS51186"/>
    </source>
</evidence>
<keyword evidence="5" id="KW-1185">Reference proteome</keyword>
<feature type="domain" description="N-acetyltransferase" evidence="3">
    <location>
        <begin position="412"/>
        <end position="554"/>
    </location>
</feature>
<dbReference type="InterPro" id="IPR044053">
    <property type="entry name" value="AsaB-like"/>
</dbReference>
<comment type="caution">
    <text evidence="4">The sequence shown here is derived from an EMBL/GenBank/DDBJ whole genome shotgun (WGS) entry which is preliminary data.</text>
</comment>
<dbReference type="AlphaFoldDB" id="A0A9P6G4Y9"/>
<evidence type="ECO:0000256" key="1">
    <source>
        <dbReference type="ARBA" id="ARBA00023604"/>
    </source>
</evidence>